<dbReference type="EMBL" id="UINC01191738">
    <property type="protein sequence ID" value="SVE06522.1"/>
    <property type="molecule type" value="Genomic_DNA"/>
</dbReference>
<dbReference type="Gene3D" id="1.10.1330.10">
    <property type="entry name" value="Dockerin domain"/>
    <property type="match status" value="1"/>
</dbReference>
<reference evidence="1" key="1">
    <citation type="submission" date="2018-05" db="EMBL/GenBank/DDBJ databases">
        <authorList>
            <person name="Lanie J.A."/>
            <person name="Ng W.-L."/>
            <person name="Kazmierczak K.M."/>
            <person name="Andrzejewski T.M."/>
            <person name="Davidsen T.M."/>
            <person name="Wayne K.J."/>
            <person name="Tettelin H."/>
            <person name="Glass J.I."/>
            <person name="Rusch D."/>
            <person name="Podicherti R."/>
            <person name="Tsui H.-C.T."/>
            <person name="Winkler M.E."/>
        </authorList>
    </citation>
    <scope>NUCLEOTIDE SEQUENCE</scope>
</reference>
<evidence type="ECO:0008006" key="2">
    <source>
        <dbReference type="Google" id="ProtNLM"/>
    </source>
</evidence>
<name>A0A383AFM1_9ZZZZ</name>
<gene>
    <name evidence="1" type="ORF">METZ01_LOCUS459376</name>
</gene>
<accession>A0A383AFM1</accession>
<dbReference type="Pfam" id="PF00404">
    <property type="entry name" value="Dockerin_1"/>
    <property type="match status" value="1"/>
</dbReference>
<dbReference type="InterPro" id="IPR036439">
    <property type="entry name" value="Dockerin_dom_sf"/>
</dbReference>
<evidence type="ECO:0000313" key="1">
    <source>
        <dbReference type="EMBL" id="SVE06522.1"/>
    </source>
</evidence>
<dbReference type="AlphaFoldDB" id="A0A383AFM1"/>
<sequence length="161" mass="16140">DAVGGEVASFAYSDSWHPTTDGAGNSLELTDPDAWPAGLEDGAAWSSSPGIDGTPGVAAIAAVALGGLQLPGDLNQDSNVDISDAISLLGHLFVGNPAALPCGDGTTSDPANLELLDVNGDNGVNLTDAIGLLTWLFRGGAEPVPGRECIRIPGCSETCTP</sequence>
<dbReference type="SUPFAM" id="SSF63446">
    <property type="entry name" value="Type I dockerin domain"/>
    <property type="match status" value="1"/>
</dbReference>
<dbReference type="InterPro" id="IPR002105">
    <property type="entry name" value="Dockerin_1_rpt"/>
</dbReference>
<proteinExistence type="predicted"/>
<dbReference type="GO" id="GO:0004553">
    <property type="term" value="F:hydrolase activity, hydrolyzing O-glycosyl compounds"/>
    <property type="evidence" value="ECO:0007669"/>
    <property type="project" value="InterPro"/>
</dbReference>
<organism evidence="1">
    <name type="scientific">marine metagenome</name>
    <dbReference type="NCBI Taxonomy" id="408172"/>
    <lineage>
        <taxon>unclassified sequences</taxon>
        <taxon>metagenomes</taxon>
        <taxon>ecological metagenomes</taxon>
    </lineage>
</organism>
<feature type="non-terminal residue" evidence="1">
    <location>
        <position position="1"/>
    </location>
</feature>
<protein>
    <recommendedName>
        <fullName evidence="2">Dockerin domain-containing protein</fullName>
    </recommendedName>
</protein>
<dbReference type="GO" id="GO:0000272">
    <property type="term" value="P:polysaccharide catabolic process"/>
    <property type="evidence" value="ECO:0007669"/>
    <property type="project" value="InterPro"/>
</dbReference>